<feature type="region of interest" description="Disordered" evidence="6">
    <location>
        <begin position="112"/>
        <end position="135"/>
    </location>
</feature>
<evidence type="ECO:0000256" key="2">
    <source>
        <dbReference type="ARBA" id="ARBA00022723"/>
    </source>
</evidence>
<name>A0AAV9HT90_9PEZI</name>
<keyword evidence="9" id="KW-1185">Reference proteome</keyword>
<dbReference type="CDD" id="cd00067">
    <property type="entry name" value="GAL4"/>
    <property type="match status" value="2"/>
</dbReference>
<dbReference type="InterPro" id="IPR001138">
    <property type="entry name" value="Zn2Cys6_DnaBD"/>
</dbReference>
<comment type="subcellular location">
    <subcellularLocation>
        <location evidence="1">Nucleus</location>
    </subcellularLocation>
</comment>
<comment type="caution">
    <text evidence="8">The sequence shown here is derived from an EMBL/GenBank/DDBJ whole genome shotgun (WGS) entry which is preliminary data.</text>
</comment>
<reference evidence="8" key="2">
    <citation type="submission" date="2023-06" db="EMBL/GenBank/DDBJ databases">
        <authorList>
            <consortium name="Lawrence Berkeley National Laboratory"/>
            <person name="Mondo S.J."/>
            <person name="Hensen N."/>
            <person name="Bonometti L."/>
            <person name="Westerberg I."/>
            <person name="Brannstrom I.O."/>
            <person name="Guillou S."/>
            <person name="Cros-Aarteil S."/>
            <person name="Calhoun S."/>
            <person name="Haridas S."/>
            <person name="Kuo A."/>
            <person name="Pangilinan J."/>
            <person name="Riley R."/>
            <person name="Labutti K."/>
            <person name="Andreopoulos B."/>
            <person name="Lipzen A."/>
            <person name="Chen C."/>
            <person name="Yanf M."/>
            <person name="Daum C."/>
            <person name="Ng V."/>
            <person name="Clum A."/>
            <person name="Steindorff A."/>
            <person name="Ohm R."/>
            <person name="Martin F."/>
            <person name="Silar P."/>
            <person name="Natvig D."/>
            <person name="Lalanne C."/>
            <person name="Gautier V."/>
            <person name="Ament-Velasquez S.L."/>
            <person name="Kruys A."/>
            <person name="Hutchinson M.I."/>
            <person name="Powell A.J."/>
            <person name="Barry K."/>
            <person name="Miller A.N."/>
            <person name="Grigoriev I.V."/>
            <person name="Debuchy R."/>
            <person name="Gladieux P."/>
            <person name="Thoren M.H."/>
            <person name="Johannesson H."/>
        </authorList>
    </citation>
    <scope>NUCLEOTIDE SEQUENCE</scope>
    <source>
        <strain evidence="8">PSN324</strain>
    </source>
</reference>
<feature type="domain" description="Zn(2)-C6 fungal-type" evidence="7">
    <location>
        <begin position="71"/>
        <end position="101"/>
    </location>
</feature>
<dbReference type="Proteomes" id="UP001321749">
    <property type="component" value="Unassembled WGS sequence"/>
</dbReference>
<feature type="domain" description="Zn(2)-C6 fungal-type" evidence="7">
    <location>
        <begin position="19"/>
        <end position="49"/>
    </location>
</feature>
<evidence type="ECO:0000256" key="3">
    <source>
        <dbReference type="ARBA" id="ARBA00023015"/>
    </source>
</evidence>
<dbReference type="GO" id="GO:0005634">
    <property type="term" value="C:nucleus"/>
    <property type="evidence" value="ECO:0007669"/>
    <property type="project" value="UniProtKB-SubCell"/>
</dbReference>
<evidence type="ECO:0000256" key="6">
    <source>
        <dbReference type="SAM" id="MobiDB-lite"/>
    </source>
</evidence>
<dbReference type="Pfam" id="PF04082">
    <property type="entry name" value="Fungal_trans"/>
    <property type="match status" value="1"/>
</dbReference>
<sequence>MNAASSSSSPRPQKRTANTCGACRARKVRCDGRRGICTNCERLGLPCSYDDALAVEAAHPVSIPRRRVRRACQSCHAKKARCSGTMPSCDRCRAQQLECVYRPGKRSLPAALLSPGRALSPDSPSLDDSRTTSPSVVAAADRLEPDEALARRAFDAFFRHVHHIPAFAFLHQASLMERYDKGALDRTLVLALIGITSLLTDLGPGMEGYGNQCIEEAISSCLRELDRPSITRLQALVIAVKHRILSKRHSSAFMLHGLAGRFATALRLNHEQPSLCFLAQESRRRLMWSLYMIDSSISAGQQESALWPDAERQIHVQLPCNERNFEFDLPEPTEHLRPPPPGPDGTVPPISDALGFMAAHIRIQWMRARILQCTSKAISMTSPAELAALPMQCAELEAELEAFEARLPPSFRWSEANLRLRAYSRRLGIFVMTHVWWRQCHLDLYRLFLAGLREALAPEVLQRLDPVFVDQSRRKCYDHARAMPDMFAQMMMLGSSAIVTDLDLPGCAFQCSKVLYHGLQTDGANLGFTHERVRELANVCLKAARQSTAGCASASIQADIERLISHGLILPESPPRPLLYAASAQSDSIAPAEQTPARDSFQMPLLPAAASTSMQSFSMPMPDSVIPAPAAPSQASAVTTGSNAFEEVMIEGLNFGPELYGLDWSAFSNGWSNPGQFLGSM</sequence>
<dbReference type="GO" id="GO:0000981">
    <property type="term" value="F:DNA-binding transcription factor activity, RNA polymerase II-specific"/>
    <property type="evidence" value="ECO:0007669"/>
    <property type="project" value="InterPro"/>
</dbReference>
<dbReference type="InterPro" id="IPR050815">
    <property type="entry name" value="TF_fung"/>
</dbReference>
<protein>
    <submittedName>
        <fullName evidence="8">Sterol uptake control protein 2</fullName>
    </submittedName>
</protein>
<dbReference type="InterPro" id="IPR036864">
    <property type="entry name" value="Zn2-C6_fun-type_DNA-bd_sf"/>
</dbReference>
<evidence type="ECO:0000259" key="7">
    <source>
        <dbReference type="PROSITE" id="PS50048"/>
    </source>
</evidence>
<evidence type="ECO:0000313" key="9">
    <source>
        <dbReference type="Proteomes" id="UP001321749"/>
    </source>
</evidence>
<dbReference type="SMART" id="SM00906">
    <property type="entry name" value="Fungal_trans"/>
    <property type="match status" value="1"/>
</dbReference>
<dbReference type="AlphaFoldDB" id="A0AAV9HT90"/>
<dbReference type="PANTHER" id="PTHR47338">
    <property type="entry name" value="ZN(II)2CYS6 TRANSCRIPTION FACTOR (EUROFUNG)-RELATED"/>
    <property type="match status" value="1"/>
</dbReference>
<dbReference type="GO" id="GO:0006351">
    <property type="term" value="P:DNA-templated transcription"/>
    <property type="evidence" value="ECO:0007669"/>
    <property type="project" value="InterPro"/>
</dbReference>
<dbReference type="GO" id="GO:0003677">
    <property type="term" value="F:DNA binding"/>
    <property type="evidence" value="ECO:0007669"/>
    <property type="project" value="InterPro"/>
</dbReference>
<dbReference type="Gene3D" id="4.10.240.10">
    <property type="entry name" value="Zn(2)-C6 fungal-type DNA-binding domain"/>
    <property type="match status" value="2"/>
</dbReference>
<accession>A0AAV9HT90</accession>
<dbReference type="GO" id="GO:0008270">
    <property type="term" value="F:zinc ion binding"/>
    <property type="evidence" value="ECO:0007669"/>
    <property type="project" value="InterPro"/>
</dbReference>
<dbReference type="SMART" id="SM00066">
    <property type="entry name" value="GAL4"/>
    <property type="match status" value="2"/>
</dbReference>
<reference evidence="8" key="1">
    <citation type="journal article" date="2023" name="Mol. Phylogenet. Evol.">
        <title>Genome-scale phylogeny and comparative genomics of the fungal order Sordariales.</title>
        <authorList>
            <person name="Hensen N."/>
            <person name="Bonometti L."/>
            <person name="Westerberg I."/>
            <person name="Brannstrom I.O."/>
            <person name="Guillou S."/>
            <person name="Cros-Aarteil S."/>
            <person name="Calhoun S."/>
            <person name="Haridas S."/>
            <person name="Kuo A."/>
            <person name="Mondo S."/>
            <person name="Pangilinan J."/>
            <person name="Riley R."/>
            <person name="LaButti K."/>
            <person name="Andreopoulos B."/>
            <person name="Lipzen A."/>
            <person name="Chen C."/>
            <person name="Yan M."/>
            <person name="Daum C."/>
            <person name="Ng V."/>
            <person name="Clum A."/>
            <person name="Steindorff A."/>
            <person name="Ohm R.A."/>
            <person name="Martin F."/>
            <person name="Silar P."/>
            <person name="Natvig D.O."/>
            <person name="Lalanne C."/>
            <person name="Gautier V."/>
            <person name="Ament-Velasquez S.L."/>
            <person name="Kruys A."/>
            <person name="Hutchinson M.I."/>
            <person name="Powell A.J."/>
            <person name="Barry K."/>
            <person name="Miller A.N."/>
            <person name="Grigoriev I.V."/>
            <person name="Debuchy R."/>
            <person name="Gladieux P."/>
            <person name="Hiltunen Thoren M."/>
            <person name="Johannesson H."/>
        </authorList>
    </citation>
    <scope>NUCLEOTIDE SEQUENCE</scope>
    <source>
        <strain evidence="8">PSN324</strain>
    </source>
</reference>
<dbReference type="EMBL" id="MU864964">
    <property type="protein sequence ID" value="KAK4463014.1"/>
    <property type="molecule type" value="Genomic_DNA"/>
</dbReference>
<keyword evidence="4" id="KW-0804">Transcription</keyword>
<keyword evidence="3" id="KW-0805">Transcription regulation</keyword>
<gene>
    <name evidence="8" type="ORF">QBC42DRAFT_174605</name>
</gene>
<dbReference type="CDD" id="cd12148">
    <property type="entry name" value="fungal_TF_MHR"/>
    <property type="match status" value="1"/>
</dbReference>
<evidence type="ECO:0000256" key="5">
    <source>
        <dbReference type="ARBA" id="ARBA00023242"/>
    </source>
</evidence>
<keyword evidence="2" id="KW-0479">Metal-binding</keyword>
<evidence type="ECO:0000313" key="8">
    <source>
        <dbReference type="EMBL" id="KAK4463014.1"/>
    </source>
</evidence>
<dbReference type="InterPro" id="IPR007219">
    <property type="entry name" value="XnlR_reg_dom"/>
</dbReference>
<dbReference type="PROSITE" id="PS00463">
    <property type="entry name" value="ZN2_CY6_FUNGAL_1"/>
    <property type="match status" value="2"/>
</dbReference>
<dbReference type="PANTHER" id="PTHR47338:SF7">
    <property type="entry name" value="ZN(II)2CYS6 TRANSCRIPTION FACTOR (EUROFUNG)"/>
    <property type="match status" value="1"/>
</dbReference>
<evidence type="ECO:0000256" key="1">
    <source>
        <dbReference type="ARBA" id="ARBA00004123"/>
    </source>
</evidence>
<dbReference type="Pfam" id="PF00172">
    <property type="entry name" value="Zn_clus"/>
    <property type="match status" value="2"/>
</dbReference>
<organism evidence="8 9">
    <name type="scientific">Cladorrhinum samala</name>
    <dbReference type="NCBI Taxonomy" id="585594"/>
    <lineage>
        <taxon>Eukaryota</taxon>
        <taxon>Fungi</taxon>
        <taxon>Dikarya</taxon>
        <taxon>Ascomycota</taxon>
        <taxon>Pezizomycotina</taxon>
        <taxon>Sordariomycetes</taxon>
        <taxon>Sordariomycetidae</taxon>
        <taxon>Sordariales</taxon>
        <taxon>Podosporaceae</taxon>
        <taxon>Cladorrhinum</taxon>
    </lineage>
</organism>
<dbReference type="PROSITE" id="PS50048">
    <property type="entry name" value="ZN2_CY6_FUNGAL_2"/>
    <property type="match status" value="2"/>
</dbReference>
<dbReference type="SUPFAM" id="SSF57701">
    <property type="entry name" value="Zn2/Cys6 DNA-binding domain"/>
    <property type="match status" value="2"/>
</dbReference>
<proteinExistence type="predicted"/>
<evidence type="ECO:0000256" key="4">
    <source>
        <dbReference type="ARBA" id="ARBA00023163"/>
    </source>
</evidence>
<feature type="compositionally biased region" description="Low complexity" evidence="6">
    <location>
        <begin position="119"/>
        <end position="135"/>
    </location>
</feature>
<keyword evidence="5" id="KW-0539">Nucleus</keyword>